<dbReference type="Gene3D" id="3.40.50.300">
    <property type="entry name" value="P-loop containing nucleotide triphosphate hydrolases"/>
    <property type="match status" value="1"/>
</dbReference>
<dbReference type="AlphaFoldDB" id="A0A5C8HRL1"/>
<protein>
    <submittedName>
        <fullName evidence="1">ATP-binding protein</fullName>
    </submittedName>
</protein>
<keyword evidence="2" id="KW-1185">Reference proteome</keyword>
<dbReference type="Proteomes" id="UP000321196">
    <property type="component" value="Unassembled WGS sequence"/>
</dbReference>
<accession>A0A5C8HRL1</accession>
<evidence type="ECO:0000313" key="1">
    <source>
        <dbReference type="EMBL" id="TXK05969.1"/>
    </source>
</evidence>
<gene>
    <name evidence="1" type="ORF">FVP60_03060</name>
</gene>
<keyword evidence="1" id="KW-0067">ATP-binding</keyword>
<dbReference type="EMBL" id="VRSW01000001">
    <property type="protein sequence ID" value="TXK05969.1"/>
    <property type="molecule type" value="Genomic_DNA"/>
</dbReference>
<name>A0A5C8HRL1_9MICO</name>
<keyword evidence="1" id="KW-0547">Nucleotide-binding</keyword>
<reference evidence="1 2" key="1">
    <citation type="submission" date="2019-08" db="EMBL/GenBank/DDBJ databases">
        <authorList>
            <person name="Dong K."/>
        </authorList>
    </citation>
    <scope>NUCLEOTIDE SEQUENCE [LARGE SCALE GENOMIC DNA]</scope>
    <source>
        <strain evidence="1 2">M4-8</strain>
    </source>
</reference>
<sequence>MTGQLVVISGLPGVGKTTAAELLASRLGLVHLSVDPVEDALLSCGLPPGEPVGIAAYEAVRAMAELNLRQRLGVVVDAVNDSAPARETWQRAAQATGAELVFVSLNIADLDAHERRLVNRDRGFSHVSEPSWEAVNRRRATYEDWPDTVLTIDAAASSPDGIADAIIRHLSNDSSARPSRNAT</sequence>
<dbReference type="RefSeq" id="WP_147824782.1">
    <property type="nucleotide sequence ID" value="NZ_BAAARG010000001.1"/>
</dbReference>
<dbReference type="InterPro" id="IPR027417">
    <property type="entry name" value="P-loop_NTPase"/>
</dbReference>
<dbReference type="OrthoDB" id="3819922at2"/>
<dbReference type="Pfam" id="PF13671">
    <property type="entry name" value="AAA_33"/>
    <property type="match status" value="1"/>
</dbReference>
<dbReference type="SUPFAM" id="SSF52540">
    <property type="entry name" value="P-loop containing nucleoside triphosphate hydrolases"/>
    <property type="match status" value="1"/>
</dbReference>
<dbReference type="GO" id="GO:0005524">
    <property type="term" value="F:ATP binding"/>
    <property type="evidence" value="ECO:0007669"/>
    <property type="project" value="UniProtKB-KW"/>
</dbReference>
<dbReference type="PANTHER" id="PTHR37807:SF3">
    <property type="entry name" value="OS07G0160300 PROTEIN"/>
    <property type="match status" value="1"/>
</dbReference>
<evidence type="ECO:0000313" key="2">
    <source>
        <dbReference type="Proteomes" id="UP000321196"/>
    </source>
</evidence>
<proteinExistence type="predicted"/>
<dbReference type="PANTHER" id="PTHR37807">
    <property type="entry name" value="OS07G0160300 PROTEIN"/>
    <property type="match status" value="1"/>
</dbReference>
<comment type="caution">
    <text evidence="1">The sequence shown here is derived from an EMBL/GenBank/DDBJ whole genome shotgun (WGS) entry which is preliminary data.</text>
</comment>
<organism evidence="1 2">
    <name type="scientific">Microbacterium mitrae</name>
    <dbReference type="NCBI Taxonomy" id="664640"/>
    <lineage>
        <taxon>Bacteria</taxon>
        <taxon>Bacillati</taxon>
        <taxon>Actinomycetota</taxon>
        <taxon>Actinomycetes</taxon>
        <taxon>Micrococcales</taxon>
        <taxon>Microbacteriaceae</taxon>
        <taxon>Microbacterium</taxon>
    </lineage>
</organism>